<keyword evidence="6" id="KW-0411">Iron-sulfur</keyword>
<protein>
    <recommendedName>
        <fullName evidence="8">Radical SAM core domain-containing protein</fullName>
    </recommendedName>
</protein>
<accession>A0A835WFU4</accession>
<dbReference type="CDD" id="cd01335">
    <property type="entry name" value="Radical_SAM"/>
    <property type="match status" value="1"/>
</dbReference>
<comment type="cofactor">
    <cofactor evidence="1">
        <name>[4Fe-4S] cluster</name>
        <dbReference type="ChEBI" id="CHEBI:49883"/>
    </cofactor>
</comment>
<sequence>MHRTLPAAREPCSVRQSRCSKWAPFRAHANAVAPHVAPRGPVPTARRVTVAVAQPAAAPVAPTTAAASTSAAAQPHPTSGALPQPAEHAPALPTWTPPANRPGLYDQEGRLVLKALTLPELEAWCAAQGEAAPANRALQIWRWMYADPPAGSWVRSLEETMGRQNGFAAKFVEKVSPNVSLEGGLKLSQVVRAGDGTRKLVFTLVGGEAAGGSVETVLIPVVRQQGLRDRLTICVSSQVGCAMNCQFCYTGRMGLLGNLTTAQIVEQVVEARRFLAQEGDRTPLTNLVFMGMGEPLHNTEAVLAAADIVSHYLGLHISHNKITISTVGLVPEMRAVLARTRVQLALSLHATTDEVRDWIVPVNRRYDLATLTTALEEMFPKEEQEGQQQQQQAATGSLASADEAAAVAVSHETAAASAAAGSSGCSTQGPEPTDSGERWLPPVEQLGSEAPSCSSSSSASSSDGSESEKGSSKEGRSLLVEYTMLHGINDTLEDAHRLADMLRRVNCKVNLIVFNPHKGTRFQPSTDEDISAFRSALIQRGMVCTIRDSRGDDEMAACGQLGNVGLSFRPSPILEAPERFKEFLLSPTPAAPAKQAAAPAAV</sequence>
<dbReference type="GO" id="GO:0070475">
    <property type="term" value="P:rRNA base methylation"/>
    <property type="evidence" value="ECO:0007669"/>
    <property type="project" value="TreeGrafter"/>
</dbReference>
<dbReference type="GO" id="GO:0046872">
    <property type="term" value="F:metal ion binding"/>
    <property type="evidence" value="ECO:0007669"/>
    <property type="project" value="UniProtKB-KW"/>
</dbReference>
<dbReference type="InterPro" id="IPR040072">
    <property type="entry name" value="Methyltransferase_A"/>
</dbReference>
<feature type="compositionally biased region" description="Low complexity" evidence="7">
    <location>
        <begin position="63"/>
        <end position="75"/>
    </location>
</feature>
<feature type="compositionally biased region" description="Low complexity" evidence="7">
    <location>
        <begin position="417"/>
        <end position="427"/>
    </location>
</feature>
<keyword evidence="4" id="KW-0479">Metal-binding</keyword>
<feature type="region of interest" description="Disordered" evidence="7">
    <location>
        <begin position="417"/>
        <end position="474"/>
    </location>
</feature>
<dbReference type="Gene3D" id="1.10.150.530">
    <property type="match status" value="1"/>
</dbReference>
<dbReference type="GO" id="GO:0003824">
    <property type="term" value="F:catalytic activity"/>
    <property type="evidence" value="ECO:0007669"/>
    <property type="project" value="InterPro"/>
</dbReference>
<keyword evidence="5" id="KW-0408">Iron</keyword>
<proteinExistence type="predicted"/>
<dbReference type="EMBL" id="JAEHOD010000025">
    <property type="protein sequence ID" value="KAG2446683.1"/>
    <property type="molecule type" value="Genomic_DNA"/>
</dbReference>
<dbReference type="GO" id="GO:0051539">
    <property type="term" value="F:4 iron, 4 sulfur cluster binding"/>
    <property type="evidence" value="ECO:0007669"/>
    <property type="project" value="UniProtKB-KW"/>
</dbReference>
<dbReference type="InterPro" id="IPR013785">
    <property type="entry name" value="Aldolase_TIM"/>
</dbReference>
<evidence type="ECO:0000256" key="7">
    <source>
        <dbReference type="SAM" id="MobiDB-lite"/>
    </source>
</evidence>
<organism evidence="9 10">
    <name type="scientific">Chlamydomonas schloesseri</name>
    <dbReference type="NCBI Taxonomy" id="2026947"/>
    <lineage>
        <taxon>Eukaryota</taxon>
        <taxon>Viridiplantae</taxon>
        <taxon>Chlorophyta</taxon>
        <taxon>core chlorophytes</taxon>
        <taxon>Chlorophyceae</taxon>
        <taxon>CS clade</taxon>
        <taxon>Chlamydomonadales</taxon>
        <taxon>Chlamydomonadaceae</taxon>
        <taxon>Chlamydomonas</taxon>
    </lineage>
</organism>
<evidence type="ECO:0000313" key="10">
    <source>
        <dbReference type="Proteomes" id="UP000613740"/>
    </source>
</evidence>
<dbReference type="SFLD" id="SFLDS00029">
    <property type="entry name" value="Radical_SAM"/>
    <property type="match status" value="1"/>
</dbReference>
<evidence type="ECO:0000256" key="4">
    <source>
        <dbReference type="ARBA" id="ARBA00022723"/>
    </source>
</evidence>
<dbReference type="OrthoDB" id="538249at2759"/>
<dbReference type="Gene3D" id="3.20.20.70">
    <property type="entry name" value="Aldolase class I"/>
    <property type="match status" value="2"/>
</dbReference>
<dbReference type="AlphaFoldDB" id="A0A835WFU4"/>
<reference evidence="9" key="1">
    <citation type="journal article" date="2020" name="bioRxiv">
        <title>Comparative genomics of Chlamydomonas.</title>
        <authorList>
            <person name="Craig R.J."/>
            <person name="Hasan A.R."/>
            <person name="Ness R.W."/>
            <person name="Keightley P.D."/>
        </authorList>
    </citation>
    <scope>NUCLEOTIDE SEQUENCE</scope>
    <source>
        <strain evidence="9">CCAP 11/173</strain>
    </source>
</reference>
<keyword evidence="2" id="KW-0004">4Fe-4S</keyword>
<dbReference type="InterPro" id="IPR007197">
    <property type="entry name" value="rSAM"/>
</dbReference>
<evidence type="ECO:0000259" key="8">
    <source>
        <dbReference type="PROSITE" id="PS51918"/>
    </source>
</evidence>
<evidence type="ECO:0000256" key="2">
    <source>
        <dbReference type="ARBA" id="ARBA00022485"/>
    </source>
</evidence>
<dbReference type="PANTHER" id="PTHR30544:SF9">
    <property type="entry name" value="RADICAL SAM SUPERFAMILY PROTEIN"/>
    <property type="match status" value="1"/>
</dbReference>
<dbReference type="Pfam" id="PF04055">
    <property type="entry name" value="Radical_SAM"/>
    <property type="match status" value="1"/>
</dbReference>
<comment type="caution">
    <text evidence="9">The sequence shown here is derived from an EMBL/GenBank/DDBJ whole genome shotgun (WGS) entry which is preliminary data.</text>
</comment>
<feature type="region of interest" description="Disordered" evidence="7">
    <location>
        <begin position="63"/>
        <end position="101"/>
    </location>
</feature>
<evidence type="ECO:0000313" key="9">
    <source>
        <dbReference type="EMBL" id="KAG2446683.1"/>
    </source>
</evidence>
<keyword evidence="3" id="KW-0949">S-adenosyl-L-methionine</keyword>
<dbReference type="GO" id="GO:0030488">
    <property type="term" value="P:tRNA methylation"/>
    <property type="evidence" value="ECO:0007669"/>
    <property type="project" value="TreeGrafter"/>
</dbReference>
<feature type="compositionally biased region" description="Low complexity" evidence="7">
    <location>
        <begin position="447"/>
        <end position="464"/>
    </location>
</feature>
<dbReference type="PROSITE" id="PS51918">
    <property type="entry name" value="RADICAL_SAM"/>
    <property type="match status" value="1"/>
</dbReference>
<evidence type="ECO:0000256" key="6">
    <source>
        <dbReference type="ARBA" id="ARBA00023014"/>
    </source>
</evidence>
<keyword evidence="10" id="KW-1185">Reference proteome</keyword>
<gene>
    <name evidence="9" type="ORF">HYH02_008251</name>
</gene>
<evidence type="ECO:0000256" key="1">
    <source>
        <dbReference type="ARBA" id="ARBA00001966"/>
    </source>
</evidence>
<evidence type="ECO:0000256" key="5">
    <source>
        <dbReference type="ARBA" id="ARBA00023004"/>
    </source>
</evidence>
<dbReference type="SUPFAM" id="SSF102114">
    <property type="entry name" value="Radical SAM enzymes"/>
    <property type="match status" value="1"/>
</dbReference>
<feature type="domain" description="Radical SAM core" evidence="8">
    <location>
        <begin position="227"/>
        <end position="553"/>
    </location>
</feature>
<dbReference type="InterPro" id="IPR058240">
    <property type="entry name" value="rSAM_sf"/>
</dbReference>
<dbReference type="Proteomes" id="UP000613740">
    <property type="component" value="Unassembled WGS sequence"/>
</dbReference>
<evidence type="ECO:0000256" key="3">
    <source>
        <dbReference type="ARBA" id="ARBA00022691"/>
    </source>
</evidence>
<dbReference type="PANTHER" id="PTHR30544">
    <property type="entry name" value="23S RRNA METHYLTRANSFERASE"/>
    <property type="match status" value="1"/>
</dbReference>
<name>A0A835WFU4_9CHLO</name>